<dbReference type="CDD" id="cd00118">
    <property type="entry name" value="LysM"/>
    <property type="match status" value="1"/>
</dbReference>
<dbReference type="SMART" id="SM00257">
    <property type="entry name" value="LysM"/>
    <property type="match status" value="1"/>
</dbReference>
<dbReference type="EMBL" id="JACHIO010000008">
    <property type="protein sequence ID" value="MBB5063890.1"/>
    <property type="molecule type" value="Genomic_DNA"/>
</dbReference>
<evidence type="ECO:0000313" key="2">
    <source>
        <dbReference type="EMBL" id="MBB5063890.1"/>
    </source>
</evidence>
<dbReference type="InterPro" id="IPR018392">
    <property type="entry name" value="LysM"/>
</dbReference>
<comment type="caution">
    <text evidence="2">The sequence shown here is derived from an EMBL/GenBank/DDBJ whole genome shotgun (WGS) entry which is preliminary data.</text>
</comment>
<dbReference type="SUPFAM" id="SSF54106">
    <property type="entry name" value="LysM domain"/>
    <property type="match status" value="1"/>
</dbReference>
<dbReference type="PROSITE" id="PS51782">
    <property type="entry name" value="LYSM"/>
    <property type="match status" value="1"/>
</dbReference>
<reference evidence="2 3" key="1">
    <citation type="submission" date="2020-08" db="EMBL/GenBank/DDBJ databases">
        <title>Genomic Encyclopedia of Type Strains, Phase IV (KMG-V): Genome sequencing to study the core and pangenomes of soil and plant-associated prokaryotes.</title>
        <authorList>
            <person name="Whitman W."/>
        </authorList>
    </citation>
    <scope>NUCLEOTIDE SEQUENCE [LARGE SCALE GENOMIC DNA]</scope>
    <source>
        <strain evidence="2 3">X5P3</strain>
    </source>
</reference>
<name>A0A7W8EAV4_9BACT</name>
<accession>A0A7W8EAV4</accession>
<dbReference type="Gene3D" id="3.10.350.10">
    <property type="entry name" value="LysM domain"/>
    <property type="match status" value="1"/>
</dbReference>
<dbReference type="InterPro" id="IPR036779">
    <property type="entry name" value="LysM_dom_sf"/>
</dbReference>
<dbReference type="Pfam" id="PF01476">
    <property type="entry name" value="LysM"/>
    <property type="match status" value="1"/>
</dbReference>
<dbReference type="RefSeq" id="WP_184255397.1">
    <property type="nucleotide sequence ID" value="NZ_JACHIO010000008.1"/>
</dbReference>
<evidence type="ECO:0000259" key="1">
    <source>
        <dbReference type="PROSITE" id="PS51782"/>
    </source>
</evidence>
<proteinExistence type="predicted"/>
<evidence type="ECO:0000313" key="3">
    <source>
        <dbReference type="Proteomes" id="UP000584867"/>
    </source>
</evidence>
<dbReference type="AlphaFoldDB" id="A0A7W8EAV4"/>
<feature type="domain" description="LysM" evidence="1">
    <location>
        <begin position="79"/>
        <end position="126"/>
    </location>
</feature>
<protein>
    <submittedName>
        <fullName evidence="2">Nucleoid-associated protein YgaU</fullName>
    </submittedName>
</protein>
<organism evidence="2 3">
    <name type="scientific">Granulicella mallensis</name>
    <dbReference type="NCBI Taxonomy" id="940614"/>
    <lineage>
        <taxon>Bacteria</taxon>
        <taxon>Pseudomonadati</taxon>
        <taxon>Acidobacteriota</taxon>
        <taxon>Terriglobia</taxon>
        <taxon>Terriglobales</taxon>
        <taxon>Acidobacteriaceae</taxon>
        <taxon>Granulicella</taxon>
    </lineage>
</organism>
<dbReference type="Proteomes" id="UP000584867">
    <property type="component" value="Unassembled WGS sequence"/>
</dbReference>
<sequence>MADLDALKQKYAPVIETIESFSDYGAKLDSVDLDGEKLHLKGEVPSTVIANRVWDVIKEVDPTYSDLEHEIATTGGETQPYTIKAGDNLSTVSKLFYGHANKYQEIASANGIDNPDHIQVGQEINIPVLS</sequence>
<gene>
    <name evidence="2" type="ORF">HDF15_002238</name>
</gene>